<dbReference type="Proteomes" id="UP000177165">
    <property type="component" value="Unassembled WGS sequence"/>
</dbReference>
<feature type="domain" description="Transcobalamin-like C-terminal" evidence="2">
    <location>
        <begin position="80"/>
        <end position="152"/>
    </location>
</feature>
<dbReference type="Gene3D" id="2.170.130.30">
    <property type="match status" value="1"/>
</dbReference>
<accession>A0A1G2AQX8</accession>
<evidence type="ECO:0000313" key="4">
    <source>
        <dbReference type="Proteomes" id="UP000177165"/>
    </source>
</evidence>
<dbReference type="STRING" id="1798540.A3B74_00390"/>
<evidence type="ECO:0000256" key="1">
    <source>
        <dbReference type="SAM" id="Phobius"/>
    </source>
</evidence>
<evidence type="ECO:0000313" key="3">
    <source>
        <dbReference type="EMBL" id="OGY79293.1"/>
    </source>
</evidence>
<keyword evidence="1" id="KW-0812">Transmembrane</keyword>
<proteinExistence type="predicted"/>
<dbReference type="AlphaFoldDB" id="A0A1G2AQX8"/>
<dbReference type="Pfam" id="PF14478">
    <property type="entry name" value="DUF4430"/>
    <property type="match status" value="1"/>
</dbReference>
<dbReference type="PROSITE" id="PS51257">
    <property type="entry name" value="PROKAR_LIPOPROTEIN"/>
    <property type="match status" value="1"/>
</dbReference>
<evidence type="ECO:0000259" key="2">
    <source>
        <dbReference type="Pfam" id="PF14478"/>
    </source>
</evidence>
<keyword evidence="1" id="KW-1133">Transmembrane helix</keyword>
<gene>
    <name evidence="3" type="ORF">A3B74_00390</name>
</gene>
<name>A0A1G2AQX8_9BACT</name>
<protein>
    <recommendedName>
        <fullName evidence="2">Transcobalamin-like C-terminal domain-containing protein</fullName>
    </recommendedName>
</protein>
<reference evidence="3 4" key="1">
    <citation type="journal article" date="2016" name="Nat. Commun.">
        <title>Thousands of microbial genomes shed light on interconnected biogeochemical processes in an aquifer system.</title>
        <authorList>
            <person name="Anantharaman K."/>
            <person name="Brown C.T."/>
            <person name="Hug L.A."/>
            <person name="Sharon I."/>
            <person name="Castelle C.J."/>
            <person name="Probst A.J."/>
            <person name="Thomas B.C."/>
            <person name="Singh A."/>
            <person name="Wilkins M.J."/>
            <person name="Karaoz U."/>
            <person name="Brodie E.L."/>
            <person name="Williams K.H."/>
            <person name="Hubbard S.S."/>
            <person name="Banfield J.F."/>
        </authorList>
    </citation>
    <scope>NUCLEOTIDE SEQUENCE [LARGE SCALE GENOMIC DNA]</scope>
</reference>
<dbReference type="InterPro" id="IPR027954">
    <property type="entry name" value="Transcobalamin-like_C"/>
</dbReference>
<dbReference type="EMBL" id="MHKB01000009">
    <property type="protein sequence ID" value="OGY79293.1"/>
    <property type="molecule type" value="Genomic_DNA"/>
</dbReference>
<comment type="caution">
    <text evidence="3">The sequence shown here is derived from an EMBL/GenBank/DDBJ whole genome shotgun (WGS) entry which is preliminary data.</text>
</comment>
<keyword evidence="1" id="KW-0472">Membrane</keyword>
<organism evidence="3 4">
    <name type="scientific">Candidatus Kerfeldbacteria bacterium RIFCSPHIGHO2_02_FULL_42_14</name>
    <dbReference type="NCBI Taxonomy" id="1798540"/>
    <lineage>
        <taxon>Bacteria</taxon>
        <taxon>Candidatus Kerfeldiibacteriota</taxon>
    </lineage>
</organism>
<feature type="transmembrane region" description="Helical" evidence="1">
    <location>
        <begin position="14"/>
        <end position="31"/>
    </location>
</feature>
<sequence length="152" mass="17073">MQKKSLIDYNHRKLWFSIIIVGVVLFGYGCIRQEPQKDITQDSKNSQKNSQQEAINENSTFQATLRIEGQNFDTEVESGTTALSLLERVTTQNNITLIIEKTALGQLITTIGNKTNGTDGKYWLYYVNNEAAPVGAADYTIAANDVIEFKFE</sequence>